<feature type="non-terminal residue" evidence="1">
    <location>
        <position position="1"/>
    </location>
</feature>
<sequence>VDIAGVPCDYDRLRSIVEEKKSLFTPANDIQKALGHITFIICALDIIFPRTSFCFSKRIFILTV</sequence>
<protein>
    <submittedName>
        <fullName evidence="1">DegT/DnrJ/EryC1/StrS aminotransferase</fullName>
    </submittedName>
</protein>
<dbReference type="AlphaFoldDB" id="W1X902"/>
<keyword evidence="1" id="KW-0808">Transferase</keyword>
<organism evidence="1">
    <name type="scientific">human gut metagenome</name>
    <dbReference type="NCBI Taxonomy" id="408170"/>
    <lineage>
        <taxon>unclassified sequences</taxon>
        <taxon>metagenomes</taxon>
        <taxon>organismal metagenomes</taxon>
    </lineage>
</organism>
<keyword evidence="1" id="KW-0032">Aminotransferase</keyword>
<name>W1X902_9ZZZZ</name>
<proteinExistence type="predicted"/>
<dbReference type="GO" id="GO:0008483">
    <property type="term" value="F:transaminase activity"/>
    <property type="evidence" value="ECO:0007669"/>
    <property type="project" value="UniProtKB-KW"/>
</dbReference>
<comment type="caution">
    <text evidence="1">The sequence shown here is derived from an EMBL/GenBank/DDBJ whole genome shotgun (WGS) entry which is preliminary data.</text>
</comment>
<accession>W1X902</accession>
<dbReference type="EMBL" id="AZMM01017216">
    <property type="protein sequence ID" value="ETJ26837.1"/>
    <property type="molecule type" value="Genomic_DNA"/>
</dbReference>
<reference evidence="1" key="1">
    <citation type="submission" date="2013-12" db="EMBL/GenBank/DDBJ databases">
        <title>A Varibaculum cambriense genome reconstructed from a premature infant gut community with otherwise low bacterial novelty that shifts toward anaerobic metabolism during the third week of life.</title>
        <authorList>
            <person name="Brown C.T."/>
            <person name="Sharon I."/>
            <person name="Thomas B.C."/>
            <person name="Castelle C.J."/>
            <person name="Morowitz M.J."/>
            <person name="Banfield J.F."/>
        </authorList>
    </citation>
    <scope>NUCLEOTIDE SEQUENCE</scope>
</reference>
<gene>
    <name evidence="1" type="ORF">Q604_UNBC17216G0001</name>
</gene>
<evidence type="ECO:0000313" key="1">
    <source>
        <dbReference type="EMBL" id="ETJ26837.1"/>
    </source>
</evidence>